<feature type="chain" id="PRO_5012776966" description="Carboxylesterase type B domain-containing protein" evidence="1">
    <location>
        <begin position="21"/>
        <end position="577"/>
    </location>
</feature>
<dbReference type="PANTHER" id="PTHR11559">
    <property type="entry name" value="CARBOXYLESTERASE"/>
    <property type="match status" value="1"/>
</dbReference>
<reference evidence="4" key="1">
    <citation type="journal article" date="2017" name="Nat. Microbiol.">
        <title>Global analysis of biosynthetic gene clusters reveals vast potential of secondary metabolite production in Penicillium species.</title>
        <authorList>
            <person name="Nielsen J.C."/>
            <person name="Grijseels S."/>
            <person name="Prigent S."/>
            <person name="Ji B."/>
            <person name="Dainat J."/>
            <person name="Nielsen K.F."/>
            <person name="Frisvad J.C."/>
            <person name="Workman M."/>
            <person name="Nielsen J."/>
        </authorList>
    </citation>
    <scope>NUCLEOTIDE SEQUENCE [LARGE SCALE GENOMIC DNA]</scope>
    <source>
        <strain evidence="4">IBT 24891</strain>
    </source>
</reference>
<evidence type="ECO:0000259" key="2">
    <source>
        <dbReference type="Pfam" id="PF00135"/>
    </source>
</evidence>
<gene>
    <name evidence="3" type="ORF">PENSTE_c009G06955</name>
</gene>
<evidence type="ECO:0000313" key="3">
    <source>
        <dbReference type="EMBL" id="OQE22979.1"/>
    </source>
</evidence>
<dbReference type="GO" id="GO:0017000">
    <property type="term" value="P:antibiotic biosynthetic process"/>
    <property type="evidence" value="ECO:0007669"/>
    <property type="project" value="UniProtKB-ARBA"/>
</dbReference>
<dbReference type="AlphaFoldDB" id="A0A1V6TAS8"/>
<proteinExistence type="predicted"/>
<dbReference type="InterPro" id="IPR050309">
    <property type="entry name" value="Type-B_Carboxylest/Lipase"/>
</dbReference>
<dbReference type="OrthoDB" id="408631at2759"/>
<dbReference type="EMBL" id="MLKD01000009">
    <property type="protein sequence ID" value="OQE22979.1"/>
    <property type="molecule type" value="Genomic_DNA"/>
</dbReference>
<keyword evidence="1" id="KW-0732">Signal</keyword>
<evidence type="ECO:0000256" key="1">
    <source>
        <dbReference type="SAM" id="SignalP"/>
    </source>
</evidence>
<evidence type="ECO:0000313" key="4">
    <source>
        <dbReference type="Proteomes" id="UP000191285"/>
    </source>
</evidence>
<comment type="caution">
    <text evidence="3">The sequence shown here is derived from an EMBL/GenBank/DDBJ whole genome shotgun (WGS) entry which is preliminary data.</text>
</comment>
<sequence length="577" mass="62807">MLSAAFQFLLLSTLSICGSASPLRGSPPKVNVGGLNKVRFEGVSSNGIESFLNIRFAEDTSGRNRFAAPKPYHYIPGSVVNASHPGAACPQQKVPITGLQVFDNVTHVSEDCLTLRIDRPAKVSLGEKLPVMAFIYGGGQSIGQIYDSAYDPTALITAAEKKGTPVIYVAMNYRIGVFGFAAMQALNETRSLNAGLLDQRLALEWIQQHISTFGGDPENVTIFGESDGATGVGLQITAYGGQKEAPFKRAIMQSGNAVADPGTASNKSSIHTTELIKKVNCSSFTSSDELSCLRKIPLQKLLHAALDYEFSFVGSFGFDIFIPTAPSDFIPDSPSKLLSSGRFVHDIDIITGWTEDDQSFFTPSTIKTEHDSVQYLATSLPNLSKKDIRRALDLYPASSFTDDPSENISAQYFRSSQMCRDYQFACPSILHVQMNTKYSNTNTSNYLYVLNQTMFAPLFSEQKTSYFGVSHFSDIPYVFNQAQARYLFAATPLDVDLSSRMSGSWASFATFGDPSRGNGTLSGWSNAWDNAGMQARLIGGPNDGQAVHIDNGNNSFEDLVNRCAFWNSPEVLSQIGV</sequence>
<keyword evidence="4" id="KW-1185">Reference proteome</keyword>
<dbReference type="Gene3D" id="3.40.50.1820">
    <property type="entry name" value="alpha/beta hydrolase"/>
    <property type="match status" value="1"/>
</dbReference>
<name>A0A1V6TAS8_9EURO</name>
<feature type="signal peptide" evidence="1">
    <location>
        <begin position="1"/>
        <end position="20"/>
    </location>
</feature>
<dbReference type="SUPFAM" id="SSF53474">
    <property type="entry name" value="alpha/beta-Hydrolases"/>
    <property type="match status" value="1"/>
</dbReference>
<accession>A0A1V6TAS8</accession>
<dbReference type="InterPro" id="IPR029058">
    <property type="entry name" value="AB_hydrolase_fold"/>
</dbReference>
<dbReference type="STRING" id="303698.A0A1V6TAS8"/>
<protein>
    <recommendedName>
        <fullName evidence="2">Carboxylesterase type B domain-containing protein</fullName>
    </recommendedName>
</protein>
<organism evidence="3 4">
    <name type="scientific">Penicillium steckii</name>
    <dbReference type="NCBI Taxonomy" id="303698"/>
    <lineage>
        <taxon>Eukaryota</taxon>
        <taxon>Fungi</taxon>
        <taxon>Dikarya</taxon>
        <taxon>Ascomycota</taxon>
        <taxon>Pezizomycotina</taxon>
        <taxon>Eurotiomycetes</taxon>
        <taxon>Eurotiomycetidae</taxon>
        <taxon>Eurotiales</taxon>
        <taxon>Aspergillaceae</taxon>
        <taxon>Penicillium</taxon>
    </lineage>
</organism>
<dbReference type="InterPro" id="IPR002018">
    <property type="entry name" value="CarbesteraseB"/>
</dbReference>
<dbReference type="Pfam" id="PF00135">
    <property type="entry name" value="COesterase"/>
    <property type="match status" value="1"/>
</dbReference>
<dbReference type="Proteomes" id="UP000191285">
    <property type="component" value="Unassembled WGS sequence"/>
</dbReference>
<dbReference type="GO" id="GO:0072330">
    <property type="term" value="P:monocarboxylic acid biosynthetic process"/>
    <property type="evidence" value="ECO:0007669"/>
    <property type="project" value="UniProtKB-ARBA"/>
</dbReference>
<feature type="domain" description="Carboxylesterase type B" evidence="2">
    <location>
        <begin position="46"/>
        <end position="554"/>
    </location>
</feature>